<evidence type="ECO:0000259" key="1">
    <source>
        <dbReference type="Pfam" id="PF23878"/>
    </source>
</evidence>
<dbReference type="EMBL" id="JAEEAQ010001679">
    <property type="protein sequence ID" value="MBI0320593.1"/>
    <property type="molecule type" value="Genomic_DNA"/>
</dbReference>
<dbReference type="InterPro" id="IPR056166">
    <property type="entry name" value="TPR_ELP1"/>
</dbReference>
<sequence>MRMLCLFYHSPLTNFQDPREYLPFLRKLQQLPETRRQFEIDNHLSLFEKALGHLYALNAHDEISAYVAKHILYKEALELYKYQTEHQREITKLYADYLQDQSRHKDAAIGK</sequence>
<dbReference type="PANTHER" id="PTHR12747">
    <property type="entry name" value="ELONGATOR COMPLEX PROTEIN 1"/>
    <property type="match status" value="1"/>
</dbReference>
<reference evidence="2 3" key="1">
    <citation type="submission" date="2020-12" db="EMBL/GenBank/DDBJ databases">
        <authorList>
            <person name="Kusuma A.B."/>
            <person name="Nouioui I."/>
            <person name="Goodfellow M."/>
        </authorList>
    </citation>
    <scope>NUCLEOTIDE SEQUENCE [LARGE SCALE GENOMIC DNA]</scope>
    <source>
        <strain evidence="2 3">DSM 41764</strain>
    </source>
</reference>
<feature type="domain" description="ELP1 TPR" evidence="1">
    <location>
        <begin position="37"/>
        <end position="108"/>
    </location>
</feature>
<gene>
    <name evidence="2" type="ORF">JBF12_48150</name>
</gene>
<protein>
    <recommendedName>
        <fullName evidence="1">ELP1 TPR domain-containing protein</fullName>
    </recommendedName>
</protein>
<comment type="caution">
    <text evidence="2">The sequence shown here is derived from an EMBL/GenBank/DDBJ whole genome shotgun (WGS) entry which is preliminary data.</text>
</comment>
<organism evidence="2 3">
    <name type="scientific">Streptomyces javensis</name>
    <dbReference type="NCBI Taxonomy" id="114698"/>
    <lineage>
        <taxon>Bacteria</taxon>
        <taxon>Bacillati</taxon>
        <taxon>Actinomycetota</taxon>
        <taxon>Actinomycetes</taxon>
        <taxon>Kitasatosporales</taxon>
        <taxon>Streptomycetaceae</taxon>
        <taxon>Streptomyces</taxon>
        <taxon>Streptomyces violaceusniger group</taxon>
    </lineage>
</organism>
<accession>A0ABS0RTC1</accession>
<evidence type="ECO:0000313" key="2">
    <source>
        <dbReference type="EMBL" id="MBI0320593.1"/>
    </source>
</evidence>
<name>A0ABS0RTC1_9ACTN</name>
<dbReference type="PANTHER" id="PTHR12747:SF0">
    <property type="entry name" value="ELONGATOR COMPLEX PROTEIN 1"/>
    <property type="match status" value="1"/>
</dbReference>
<dbReference type="InterPro" id="IPR006849">
    <property type="entry name" value="Elp1"/>
</dbReference>
<keyword evidence="3" id="KW-1185">Reference proteome</keyword>
<proteinExistence type="predicted"/>
<evidence type="ECO:0000313" key="3">
    <source>
        <dbReference type="Proteomes" id="UP000638849"/>
    </source>
</evidence>
<dbReference type="Pfam" id="PF23878">
    <property type="entry name" value="TPR_ELP1"/>
    <property type="match status" value="1"/>
</dbReference>
<dbReference type="Proteomes" id="UP000638849">
    <property type="component" value="Unassembled WGS sequence"/>
</dbReference>